<dbReference type="InterPro" id="IPR015908">
    <property type="entry name" value="Allantoicase_dom"/>
</dbReference>
<evidence type="ECO:0000256" key="1">
    <source>
        <dbReference type="ARBA" id="ARBA00009242"/>
    </source>
</evidence>
<evidence type="ECO:0000256" key="2">
    <source>
        <dbReference type="HAMAP-Rule" id="MF_00813"/>
    </source>
</evidence>
<dbReference type="AlphaFoldDB" id="A0A3S9B3Z4"/>
<organism evidence="4 5">
    <name type="scientific">Georhizobium profundi</name>
    <dbReference type="NCBI Taxonomy" id="2341112"/>
    <lineage>
        <taxon>Bacteria</taxon>
        <taxon>Pseudomonadati</taxon>
        <taxon>Pseudomonadota</taxon>
        <taxon>Alphaproteobacteria</taxon>
        <taxon>Hyphomicrobiales</taxon>
        <taxon>Rhizobiaceae</taxon>
        <taxon>Georhizobium</taxon>
    </lineage>
</organism>
<dbReference type="RefSeq" id="WP_126009947.1">
    <property type="nucleotide sequence ID" value="NZ_CP032509.1"/>
</dbReference>
<proteinExistence type="inferred from homology"/>
<dbReference type="Proteomes" id="UP000268192">
    <property type="component" value="Chromosome"/>
</dbReference>
<accession>A0A3S9B3Z4</accession>
<gene>
    <name evidence="2 4" type="primary">alc</name>
    <name evidence="4" type="ORF">D5400_10430</name>
</gene>
<keyword evidence="5" id="KW-1185">Reference proteome</keyword>
<dbReference type="UniPathway" id="UPA00395">
    <property type="reaction ID" value="UER00654"/>
</dbReference>
<dbReference type="KEGG" id="abaw:D5400_10430"/>
<evidence type="ECO:0000259" key="3">
    <source>
        <dbReference type="Pfam" id="PF03561"/>
    </source>
</evidence>
<dbReference type="SUPFAM" id="SSF49785">
    <property type="entry name" value="Galactose-binding domain-like"/>
    <property type="match status" value="2"/>
</dbReference>
<dbReference type="PIRSF" id="PIRSF016516">
    <property type="entry name" value="Allantoicase"/>
    <property type="match status" value="1"/>
</dbReference>
<dbReference type="HAMAP" id="MF_00813">
    <property type="entry name" value="Allantoicase"/>
    <property type="match status" value="1"/>
</dbReference>
<dbReference type="PANTHER" id="PTHR12045">
    <property type="entry name" value="ALLANTOICASE"/>
    <property type="match status" value="1"/>
</dbReference>
<dbReference type="EC" id="3.5.3.4" evidence="2"/>
<dbReference type="GO" id="GO:0004037">
    <property type="term" value="F:allantoicase activity"/>
    <property type="evidence" value="ECO:0007669"/>
    <property type="project" value="UniProtKB-UniRule"/>
</dbReference>
<keyword evidence="2" id="KW-0659">Purine metabolism</keyword>
<dbReference type="InterPro" id="IPR008979">
    <property type="entry name" value="Galactose-bd-like_sf"/>
</dbReference>
<dbReference type="InterPro" id="IPR005164">
    <property type="entry name" value="Allantoicase"/>
</dbReference>
<evidence type="ECO:0000313" key="4">
    <source>
        <dbReference type="EMBL" id="AZN71636.1"/>
    </source>
</evidence>
<evidence type="ECO:0000313" key="5">
    <source>
        <dbReference type="Proteomes" id="UP000268192"/>
    </source>
</evidence>
<comment type="pathway">
    <text evidence="2">Nitrogen metabolism; (S)-allantoin degradation; (S)-ureidoglycolate from allantoate (aminidohydrolase route): step 1/1.</text>
</comment>
<dbReference type="EMBL" id="CP032509">
    <property type="protein sequence ID" value="AZN71636.1"/>
    <property type="molecule type" value="Genomic_DNA"/>
</dbReference>
<feature type="domain" description="Allantoicase" evidence="3">
    <location>
        <begin position="30"/>
        <end position="179"/>
    </location>
</feature>
<comment type="similarity">
    <text evidence="1 2">Belongs to the allantoicase family.</text>
</comment>
<dbReference type="PANTHER" id="PTHR12045:SF3">
    <property type="entry name" value="INACTIVE ALLANTOICASE-RELATED"/>
    <property type="match status" value="1"/>
</dbReference>
<dbReference type="Pfam" id="PF03561">
    <property type="entry name" value="Allantoicase"/>
    <property type="match status" value="2"/>
</dbReference>
<keyword evidence="2 4" id="KW-0378">Hydrolase</keyword>
<dbReference type="GO" id="GO:0000256">
    <property type="term" value="P:allantoin catabolic process"/>
    <property type="evidence" value="ECO:0007669"/>
    <property type="project" value="UniProtKB-UniRule"/>
</dbReference>
<dbReference type="OrthoDB" id="2078334at2"/>
<sequence>MTNEHAVLELSEDIPDFVRGTINLASERLGAVGLATSDEFFAPLSRMLNDEPAVFLPGEYDDNGKWMDGWESRRKRVPGHDWAIVRLAMPGRIFGFDIDTSFFTGNYPPHASIEVANVEAGDPDEATEWVEILSKTALGPSRHHYVEIDDQAHRSNVWTHLRLHIYPDGGVARLRVFGAAHYDWSRVGAEQEVDLAYIFHGARALAWSDAHYGSPERMLGPGRGINMGDGWETARRRGPGHDWTILKLGHPGTIARVIVDTAHFKGNYPDTCELLGAYLPDHVGDFSDKQIRDSETWKPILPRTKLQMDHVHEFAGDAVEGIGPVTHVRFAIHPDGGVSRLRLFGIKA</sequence>
<reference evidence="4 5" key="1">
    <citation type="submission" date="2018-09" db="EMBL/GenBank/DDBJ databases">
        <title>Marinorhizobium profundi gen. nov., sp. nov., isolated from a deep-sea sediment sample from the New Britain Trench and proposal of Marinorhizobiaceae fam. nov. in the order Rhizobiales of the class Alphaproteobacteria.</title>
        <authorList>
            <person name="Cao J."/>
        </authorList>
    </citation>
    <scope>NUCLEOTIDE SEQUENCE [LARGE SCALE GENOMIC DNA]</scope>
    <source>
        <strain evidence="4 5">WS11</strain>
    </source>
</reference>
<dbReference type="GO" id="GO:0006144">
    <property type="term" value="P:purine nucleobase metabolic process"/>
    <property type="evidence" value="ECO:0007669"/>
    <property type="project" value="UniProtKB-KW"/>
</dbReference>
<dbReference type="NCBIfam" id="TIGR02961">
    <property type="entry name" value="allantoicase"/>
    <property type="match status" value="1"/>
</dbReference>
<feature type="domain" description="Allantoicase" evidence="3">
    <location>
        <begin position="201"/>
        <end position="346"/>
    </location>
</feature>
<protein>
    <recommendedName>
        <fullName evidence="2">Probable allantoicase</fullName>
        <ecNumber evidence="2">3.5.3.4</ecNumber>
    </recommendedName>
    <alternativeName>
        <fullName evidence="2">Allantoate amidinohydrolase</fullName>
    </alternativeName>
</protein>
<comment type="catalytic activity">
    <reaction evidence="2">
        <text>allantoate + H2O = (S)-ureidoglycolate + urea</text>
        <dbReference type="Rhea" id="RHEA:11016"/>
        <dbReference type="ChEBI" id="CHEBI:15377"/>
        <dbReference type="ChEBI" id="CHEBI:16199"/>
        <dbReference type="ChEBI" id="CHEBI:17536"/>
        <dbReference type="ChEBI" id="CHEBI:57296"/>
        <dbReference type="EC" id="3.5.3.4"/>
    </reaction>
</comment>
<dbReference type="Gene3D" id="2.60.120.260">
    <property type="entry name" value="Galactose-binding domain-like"/>
    <property type="match status" value="2"/>
</dbReference>
<name>A0A3S9B3Z4_9HYPH</name>